<reference evidence="2" key="1">
    <citation type="submission" date="2020-05" db="EMBL/GenBank/DDBJ databases">
        <authorList>
            <person name="Chiriac C."/>
            <person name="Salcher M."/>
            <person name="Ghai R."/>
            <person name="Kavagutti S V."/>
        </authorList>
    </citation>
    <scope>NUCLEOTIDE SEQUENCE</scope>
</reference>
<evidence type="ECO:0000256" key="1">
    <source>
        <dbReference type="SAM" id="MobiDB-lite"/>
    </source>
</evidence>
<evidence type="ECO:0000313" key="3">
    <source>
        <dbReference type="EMBL" id="CAB4201904.1"/>
    </source>
</evidence>
<proteinExistence type="predicted"/>
<name>A0A6J5QHT9_9CAUD</name>
<evidence type="ECO:0000313" key="2">
    <source>
        <dbReference type="EMBL" id="CAB4183893.1"/>
    </source>
</evidence>
<gene>
    <name evidence="2" type="ORF">UFOVP1101_18</name>
    <name evidence="3" type="ORF">UFOVP1362_8</name>
</gene>
<dbReference type="EMBL" id="LR797311">
    <property type="protein sequence ID" value="CAB4201904.1"/>
    <property type="molecule type" value="Genomic_DNA"/>
</dbReference>
<protein>
    <submittedName>
        <fullName evidence="2">Uncharacterized protein</fullName>
    </submittedName>
</protein>
<accession>A0A6J5QHT9</accession>
<dbReference type="EMBL" id="LR797059">
    <property type="protein sequence ID" value="CAB4183893.1"/>
    <property type="molecule type" value="Genomic_DNA"/>
</dbReference>
<organism evidence="2">
    <name type="scientific">uncultured Caudovirales phage</name>
    <dbReference type="NCBI Taxonomy" id="2100421"/>
    <lineage>
        <taxon>Viruses</taxon>
        <taxon>Duplodnaviria</taxon>
        <taxon>Heunggongvirae</taxon>
        <taxon>Uroviricota</taxon>
        <taxon>Caudoviricetes</taxon>
        <taxon>Peduoviridae</taxon>
        <taxon>Maltschvirus</taxon>
        <taxon>Maltschvirus maltsch</taxon>
    </lineage>
</organism>
<sequence length="59" mass="6455">MNEAKQIYIEYLLLCVRLEDWHGVSDAANDLRVLEAKQQKETPAQGGGKGVPMAIGEAV</sequence>
<feature type="region of interest" description="Disordered" evidence="1">
    <location>
        <begin position="38"/>
        <end position="59"/>
    </location>
</feature>